<dbReference type="Gene3D" id="3.30.360.10">
    <property type="entry name" value="Dihydrodipicolinate Reductase, domain 2"/>
    <property type="match status" value="1"/>
</dbReference>
<dbReference type="SUPFAM" id="SSF51735">
    <property type="entry name" value="NAD(P)-binding Rossmann-fold domains"/>
    <property type="match status" value="1"/>
</dbReference>
<feature type="domain" description="Gfo/Idh/MocA-like oxidoreductase N-terminal" evidence="1">
    <location>
        <begin position="1"/>
        <end position="108"/>
    </location>
</feature>
<accession>A0A410WX58</accession>
<sequence>MNVLIIGLGYAGTRFSQAFSNLDPAVTGNEPVEIAYVNRSPKSNGYRYFSDIETAVKEFEPAVVVVSVNDEYHIDVIKQLRGYRGFVICEKPLVHPQDDLDEVEASLKHTSGFALDLVERYSDASITLKQYVKDHNLRLVRANFYWGKDRINDHRPTSGVISEIIHPLDLVQWVSGGDAELELKDLQGIRSDFSISGTAVLDSAAITANLAGAVVTGYSSFVNILRKREVDLVFASPANKLIFATMIFDTPVWDIDYLRIWEKTNIGERVIVDLKTEIDESRPELNTIRKLIRLVGDAAGFAASGAEPSQPFADLPSSLKLQKLLNTIDADARTIGPVQYVVGSEREFFNDETNWERLG</sequence>
<evidence type="ECO:0000313" key="2">
    <source>
        <dbReference type="EMBL" id="MCY9598386.1"/>
    </source>
</evidence>
<keyword evidence="5" id="KW-1185">Reference proteome</keyword>
<dbReference type="PANTHER" id="PTHR43377:SF1">
    <property type="entry name" value="BILIVERDIN REDUCTASE A"/>
    <property type="match status" value="1"/>
</dbReference>
<dbReference type="Pfam" id="PF01408">
    <property type="entry name" value="GFO_IDH_MocA"/>
    <property type="match status" value="1"/>
</dbReference>
<dbReference type="Proteomes" id="UP000288943">
    <property type="component" value="Chromosome"/>
</dbReference>
<dbReference type="AlphaFoldDB" id="A0A410WX58"/>
<gene>
    <name evidence="2" type="ORF">M5X16_21800</name>
    <name evidence="3" type="ORF">PC41400_15445</name>
</gene>
<dbReference type="EMBL" id="JAMDMJ010000029">
    <property type="protein sequence ID" value="MCY9598386.1"/>
    <property type="molecule type" value="Genomic_DNA"/>
</dbReference>
<evidence type="ECO:0000313" key="3">
    <source>
        <dbReference type="EMBL" id="QAV18998.1"/>
    </source>
</evidence>
<dbReference type="EMBL" id="CP026520">
    <property type="protein sequence ID" value="QAV18998.1"/>
    <property type="molecule type" value="Genomic_DNA"/>
</dbReference>
<evidence type="ECO:0000259" key="1">
    <source>
        <dbReference type="Pfam" id="PF01408"/>
    </source>
</evidence>
<dbReference type="GO" id="GO:0000166">
    <property type="term" value="F:nucleotide binding"/>
    <property type="evidence" value="ECO:0007669"/>
    <property type="project" value="InterPro"/>
</dbReference>
<dbReference type="PANTHER" id="PTHR43377">
    <property type="entry name" value="BILIVERDIN REDUCTASE A"/>
    <property type="match status" value="1"/>
</dbReference>
<reference evidence="2 5" key="2">
    <citation type="submission" date="2022-05" db="EMBL/GenBank/DDBJ databases">
        <title>Genome Sequencing of Bee-Associated Microbes.</title>
        <authorList>
            <person name="Dunlap C."/>
        </authorList>
    </citation>
    <scope>NUCLEOTIDE SEQUENCE [LARGE SCALE GENOMIC DNA]</scope>
    <source>
        <strain evidence="2 5">NRRL B-23120</strain>
    </source>
</reference>
<name>A0A410WX58_9BACL</name>
<dbReference type="KEGG" id="pchi:PC41400_15445"/>
<dbReference type="Gene3D" id="3.40.50.720">
    <property type="entry name" value="NAD(P)-binding Rossmann-like Domain"/>
    <property type="match status" value="1"/>
</dbReference>
<dbReference type="InterPro" id="IPR036291">
    <property type="entry name" value="NAD(P)-bd_dom_sf"/>
</dbReference>
<proteinExistence type="predicted"/>
<dbReference type="InterPro" id="IPR051450">
    <property type="entry name" value="Gfo/Idh/MocA_Oxidoreductases"/>
</dbReference>
<dbReference type="OrthoDB" id="2562679at2"/>
<protein>
    <submittedName>
        <fullName evidence="2 3">Oxidoreductase</fullName>
    </submittedName>
</protein>
<reference evidence="3 4" key="1">
    <citation type="submission" date="2018-01" db="EMBL/GenBank/DDBJ databases">
        <title>The whole genome sequencing and assembly of Paenibacillus chitinolyticus KCCM 41400 strain.</title>
        <authorList>
            <person name="Kim J.-Y."/>
            <person name="Park M.-K."/>
            <person name="Lee Y.-J."/>
            <person name="Yi H."/>
            <person name="Bahn Y.-S."/>
            <person name="Kim J.F."/>
            <person name="Lee D.-W."/>
        </authorList>
    </citation>
    <scope>NUCLEOTIDE SEQUENCE [LARGE SCALE GENOMIC DNA]</scope>
    <source>
        <strain evidence="3 4">KCCM 41400</strain>
    </source>
</reference>
<dbReference type="InterPro" id="IPR000683">
    <property type="entry name" value="Gfo/Idh/MocA-like_OxRdtase_N"/>
</dbReference>
<evidence type="ECO:0000313" key="4">
    <source>
        <dbReference type="Proteomes" id="UP000288943"/>
    </source>
</evidence>
<dbReference type="Proteomes" id="UP001527202">
    <property type="component" value="Unassembled WGS sequence"/>
</dbReference>
<organism evidence="3 4">
    <name type="scientific">Paenibacillus chitinolyticus</name>
    <dbReference type="NCBI Taxonomy" id="79263"/>
    <lineage>
        <taxon>Bacteria</taxon>
        <taxon>Bacillati</taxon>
        <taxon>Bacillota</taxon>
        <taxon>Bacilli</taxon>
        <taxon>Bacillales</taxon>
        <taxon>Paenibacillaceae</taxon>
        <taxon>Paenibacillus</taxon>
    </lineage>
</organism>
<evidence type="ECO:0000313" key="5">
    <source>
        <dbReference type="Proteomes" id="UP001527202"/>
    </source>
</evidence>